<dbReference type="InterPro" id="IPR026010">
    <property type="entry name" value="NSP1/NUP62"/>
</dbReference>
<protein>
    <submittedName>
        <fullName evidence="11">Nuclear pore glycoprotein p62-like protein</fullName>
    </submittedName>
</protein>
<keyword evidence="9" id="KW-0175">Coiled coil</keyword>
<dbReference type="GO" id="GO:0006405">
    <property type="term" value="P:RNA export from nucleus"/>
    <property type="evidence" value="ECO:0007669"/>
    <property type="project" value="TreeGrafter"/>
</dbReference>
<dbReference type="GO" id="GO:0051028">
    <property type="term" value="P:mRNA transport"/>
    <property type="evidence" value="ECO:0007669"/>
    <property type="project" value="UniProtKB-KW"/>
</dbReference>
<comment type="subcellular location">
    <subcellularLocation>
        <location evidence="1">Nucleus</location>
        <location evidence="1">Nuclear pore complex</location>
    </subcellularLocation>
</comment>
<evidence type="ECO:0000256" key="5">
    <source>
        <dbReference type="ARBA" id="ARBA00022927"/>
    </source>
</evidence>
<evidence type="ECO:0000256" key="7">
    <source>
        <dbReference type="ARBA" id="ARBA00023132"/>
    </source>
</evidence>
<evidence type="ECO:0000256" key="9">
    <source>
        <dbReference type="SAM" id="Coils"/>
    </source>
</evidence>
<evidence type="ECO:0000256" key="2">
    <source>
        <dbReference type="ARBA" id="ARBA00005911"/>
    </source>
</evidence>
<evidence type="ECO:0000256" key="1">
    <source>
        <dbReference type="ARBA" id="ARBA00004567"/>
    </source>
</evidence>
<dbReference type="Gene3D" id="1.20.5.170">
    <property type="match status" value="1"/>
</dbReference>
<evidence type="ECO:0000256" key="4">
    <source>
        <dbReference type="ARBA" id="ARBA00022816"/>
    </source>
</evidence>
<dbReference type="PANTHER" id="PTHR12084">
    <property type="entry name" value="NUCLEAR PORE GLYCOPROTEIN P62-RELATED"/>
    <property type="match status" value="1"/>
</dbReference>
<evidence type="ECO:0000256" key="3">
    <source>
        <dbReference type="ARBA" id="ARBA00022448"/>
    </source>
</evidence>
<keyword evidence="7" id="KW-0906">Nuclear pore complex</keyword>
<dbReference type="InterPro" id="IPR009003">
    <property type="entry name" value="Peptidase_S1_PA"/>
</dbReference>
<evidence type="ECO:0000256" key="6">
    <source>
        <dbReference type="ARBA" id="ARBA00023010"/>
    </source>
</evidence>
<accession>A0A9D4SEC9</accession>
<sequence>MYLNGSIHGDDCVVDKTKLFQYRWHVSLQYYDQETGHLYHICDGAIVSSVDVIVPAYCVDLNLSNNETAIDTNDFRIKIINTFNPNVNPIYTISKIDLNLHWNPKTFAYNYAVIEIENEEFNLDSPGCNERPFVQIINTNLTGKIPIEWLNNKWATLSTWNWEHQNYEKPIFKFVSMMIVKMHYQIHIDQLILKVVKMCIFLTVKACDLSNGALLQYFYHGEPYLLGIASFMIESTKNSSYVIFAKLIMFGGSNTSFNFGQQPTATTSANAFGTTFASPQQSSTTFGGNIFGGQTANIIGTPQQQQSSSLFGQPTSTPIATATGQPQQTGGIGGFNFSSPTNTFAIGFNQPQQQLVTTQSSSSGFAFGSTAQPTAFSFASPTQQQQLQQPTVAVQPTVSSIISPQTNQPSLFGGQPAINTSAPTSSSSFLSGGLFGTKTTATSATVGFSNFGTTSFGLNLGNANTAAVASQPQPQQSVLFGQPLTSTTSSTFGVPTTSTVSGSTILGTNQPTTSIGGGGGGIFGAAASTAPSTAGPLSFGGTTSFSRSSIITTTSLPTSGFGFASTTTPATIAPAVSKPFLYPASGIPAITQIQTTTPAAATTSASTFGSSLLTATTTTNTTTSTSATGAVSGFNFGSSQTSNTATTAAAAANPSISKSLFGTTAATTTTTAATTTTASISFGLNSSATITTTSASSSSITAKPNTGFVITPLSSSTTTAAGTATATTTTTITSAPITTATVSSSTAVASTPAQLTFGQLEDQINIWMNELTQFEVDFHEQSQTINSWDSLLISNGQKLIEMDKMIEKLNVSHRGLDHQLDFIIAQQKELEQLLEQVEDNKLDLGANNVNAEREHTYSLIETVHNDLNAIGADLKDFIKKLNETKSTNHDADDPMIRILKILNSHMDVLQWMENQIKNIKVN</sequence>
<name>A0A9D4SEC9_DERFA</name>
<dbReference type="GO" id="GO:0044613">
    <property type="term" value="C:nuclear pore central transport channel"/>
    <property type="evidence" value="ECO:0007669"/>
    <property type="project" value="TreeGrafter"/>
</dbReference>
<evidence type="ECO:0000259" key="10">
    <source>
        <dbReference type="Pfam" id="PF05064"/>
    </source>
</evidence>
<comment type="caution">
    <text evidence="11">The sequence shown here is derived from an EMBL/GenBank/DDBJ whole genome shotgun (WGS) entry which is preliminary data.</text>
</comment>
<dbReference type="GO" id="GO:0005543">
    <property type="term" value="F:phospholipid binding"/>
    <property type="evidence" value="ECO:0007669"/>
    <property type="project" value="TreeGrafter"/>
</dbReference>
<dbReference type="GO" id="GO:0017056">
    <property type="term" value="F:structural constituent of nuclear pore"/>
    <property type="evidence" value="ECO:0007669"/>
    <property type="project" value="InterPro"/>
</dbReference>
<dbReference type="Gene3D" id="2.40.10.10">
    <property type="entry name" value="Trypsin-like serine proteases"/>
    <property type="match status" value="1"/>
</dbReference>
<keyword evidence="8" id="KW-0539">Nucleus</keyword>
<dbReference type="InterPro" id="IPR007758">
    <property type="entry name" value="Nucleoporin_NSP1_C"/>
</dbReference>
<keyword evidence="6" id="KW-0811">Translocation</keyword>
<reference evidence="11" key="1">
    <citation type="submission" date="2020-06" db="EMBL/GenBank/DDBJ databases">
        <authorList>
            <person name="Ji K."/>
            <person name="Li J."/>
        </authorList>
    </citation>
    <scope>NUCLEOTIDE SEQUENCE</scope>
    <source>
        <strain evidence="11">JKM2019</strain>
        <tissue evidence="11">Whole body</tissue>
    </source>
</reference>
<dbReference type="GO" id="GO:0006606">
    <property type="term" value="P:protein import into nucleus"/>
    <property type="evidence" value="ECO:0007669"/>
    <property type="project" value="TreeGrafter"/>
</dbReference>
<feature type="domain" description="Nucleoporin NSP1-like C-terminal" evidence="10">
    <location>
        <begin position="745"/>
        <end position="842"/>
    </location>
</feature>
<keyword evidence="3" id="KW-0813">Transport</keyword>
<dbReference type="Pfam" id="PF05064">
    <property type="entry name" value="Nsp1_C"/>
    <property type="match status" value="1"/>
</dbReference>
<evidence type="ECO:0000256" key="8">
    <source>
        <dbReference type="ARBA" id="ARBA00023242"/>
    </source>
</evidence>
<gene>
    <name evidence="11" type="ORF">HUG17_2980</name>
</gene>
<keyword evidence="4" id="KW-0509">mRNA transport</keyword>
<keyword evidence="5" id="KW-0653">Protein transport</keyword>
<dbReference type="InterPro" id="IPR043504">
    <property type="entry name" value="Peptidase_S1_PA_chymotrypsin"/>
</dbReference>
<dbReference type="EMBL" id="SDOV01000007">
    <property type="protein sequence ID" value="KAH7638947.1"/>
    <property type="molecule type" value="Genomic_DNA"/>
</dbReference>
<dbReference type="SUPFAM" id="SSF50494">
    <property type="entry name" value="Trypsin-like serine proteases"/>
    <property type="match status" value="1"/>
</dbReference>
<proteinExistence type="inferred from homology"/>
<dbReference type="AlphaFoldDB" id="A0A9D4SEC9"/>
<feature type="coiled-coil region" evidence="9">
    <location>
        <begin position="820"/>
        <end position="854"/>
    </location>
</feature>
<dbReference type="Proteomes" id="UP000828236">
    <property type="component" value="Unassembled WGS sequence"/>
</dbReference>
<reference evidence="11" key="2">
    <citation type="journal article" date="2021" name="World Allergy Organ. J.">
        <title>Chromosome-level assembly of Dermatophagoides farinae genome and transcriptome reveals two novel allergens Der f 37 and Der f 39.</title>
        <authorList>
            <person name="Chen J."/>
            <person name="Cai Z."/>
            <person name="Fan D."/>
            <person name="Hu J."/>
            <person name="Hou Y."/>
            <person name="He Y."/>
            <person name="Zhang Z."/>
            <person name="Zhao Z."/>
            <person name="Gao P."/>
            <person name="Hu W."/>
            <person name="Sun J."/>
            <person name="Li J."/>
            <person name="Ji K."/>
        </authorList>
    </citation>
    <scope>NUCLEOTIDE SEQUENCE</scope>
    <source>
        <strain evidence="11">JKM2019</strain>
    </source>
</reference>
<organism evidence="11">
    <name type="scientific">Dermatophagoides farinae</name>
    <name type="common">American house dust mite</name>
    <dbReference type="NCBI Taxonomy" id="6954"/>
    <lineage>
        <taxon>Eukaryota</taxon>
        <taxon>Metazoa</taxon>
        <taxon>Ecdysozoa</taxon>
        <taxon>Arthropoda</taxon>
        <taxon>Chelicerata</taxon>
        <taxon>Arachnida</taxon>
        <taxon>Acari</taxon>
        <taxon>Acariformes</taxon>
        <taxon>Sarcoptiformes</taxon>
        <taxon>Astigmata</taxon>
        <taxon>Psoroptidia</taxon>
        <taxon>Analgoidea</taxon>
        <taxon>Pyroglyphidae</taxon>
        <taxon>Dermatophagoidinae</taxon>
        <taxon>Dermatophagoides</taxon>
    </lineage>
</organism>
<dbReference type="PANTHER" id="PTHR12084:SF0">
    <property type="entry name" value="NUCLEAR PORE GLYCOPROTEIN P62"/>
    <property type="match status" value="1"/>
</dbReference>
<evidence type="ECO:0000313" key="11">
    <source>
        <dbReference type="EMBL" id="KAH7638947.1"/>
    </source>
</evidence>
<comment type="similarity">
    <text evidence="2">Belongs to the nucleoporin NSP1/NUP62 family.</text>
</comment>